<reference evidence="2" key="1">
    <citation type="submission" date="2016-07" db="EMBL/GenBank/DDBJ databases">
        <title>Multiple horizontal gene transfer events from other fungi enriched the ability of initially mycotrophic Trichoderma (Ascomycota) to feed on dead plant biomass.</title>
        <authorList>
            <consortium name="DOE Joint Genome Institute"/>
            <person name="Atanasova L."/>
            <person name="Chenthamara K."/>
            <person name="Zhang J."/>
            <person name="Grujic M."/>
            <person name="Henrissat B."/>
            <person name="Kuo A."/>
            <person name="Aerts A."/>
            <person name="Salamov A."/>
            <person name="Lipzen A."/>
            <person name="Labutti K."/>
            <person name="Barry K."/>
            <person name="Miao Y."/>
            <person name="Rahimi M.J."/>
            <person name="Shen Q."/>
            <person name="Grigoriev I.V."/>
            <person name="Kubicek C.P."/>
            <person name="Druzhinina I.S."/>
        </authorList>
    </citation>
    <scope>NUCLEOTIDE SEQUENCE [LARGE SCALE GENOMIC DNA]</scope>
    <source>
        <strain evidence="2">TUCIM 6016</strain>
    </source>
</reference>
<evidence type="ECO:0000313" key="2">
    <source>
        <dbReference type="Proteomes" id="UP000241546"/>
    </source>
</evidence>
<dbReference type="GeneID" id="36600081"/>
<evidence type="ECO:0000313" key="1">
    <source>
        <dbReference type="EMBL" id="PTB61606.1"/>
    </source>
</evidence>
<dbReference type="RefSeq" id="XP_024744926.1">
    <property type="nucleotide sequence ID" value="XM_024891963.1"/>
</dbReference>
<protein>
    <submittedName>
        <fullName evidence="1">Uncharacterized protein</fullName>
    </submittedName>
</protein>
<dbReference type="EMBL" id="KZ680286">
    <property type="protein sequence ID" value="PTB61606.1"/>
    <property type="molecule type" value="Genomic_DNA"/>
</dbReference>
<proteinExistence type="predicted"/>
<sequence>LCKAAGDFLSTRWKTEWWDGLGAWCRKIKQQASHNKVRTNASPKNLSQSLPMREIMIPGRSGDDGFRITKKSMADQVSGGGGLGQYASPIRTWEAVVKLLTAIVSYVRIEDNMFDEILELLAEAMEKDRDVRDALEVINADAVWAVRYERGLVEWTPAPVMEGVVFPEMERVS</sequence>
<dbReference type="AlphaFoldDB" id="A0A2T4AX14"/>
<dbReference type="Proteomes" id="UP000241546">
    <property type="component" value="Unassembled WGS sequence"/>
</dbReference>
<dbReference type="OrthoDB" id="49511at2759"/>
<feature type="non-terminal residue" evidence="1">
    <location>
        <position position="1"/>
    </location>
</feature>
<keyword evidence="2" id="KW-1185">Reference proteome</keyword>
<organism evidence="1 2">
    <name type="scientific">Trichoderma citrinoviride</name>
    <dbReference type="NCBI Taxonomy" id="58853"/>
    <lineage>
        <taxon>Eukaryota</taxon>
        <taxon>Fungi</taxon>
        <taxon>Dikarya</taxon>
        <taxon>Ascomycota</taxon>
        <taxon>Pezizomycotina</taxon>
        <taxon>Sordariomycetes</taxon>
        <taxon>Hypocreomycetidae</taxon>
        <taxon>Hypocreales</taxon>
        <taxon>Hypocreaceae</taxon>
        <taxon>Trichoderma</taxon>
    </lineage>
</organism>
<accession>A0A2T4AX14</accession>
<gene>
    <name evidence="1" type="ORF">BBK36DRAFT_1131339</name>
</gene>
<name>A0A2T4AX14_9HYPO</name>